<protein>
    <submittedName>
        <fullName evidence="1">Uncharacterized protein</fullName>
    </submittedName>
</protein>
<gene>
    <name evidence="1" type="ORF">BGZ65_006404</name>
</gene>
<sequence length="72" mass="8459">YPLFVDVEIKMHCDLNNHPKDRPTEVLIAFQNVVNRHSAGEEEKPYVHRVIIHEEARRRQSQDLSTAFASFK</sequence>
<organism evidence="1 2">
    <name type="scientific">Modicella reniformis</name>
    <dbReference type="NCBI Taxonomy" id="1440133"/>
    <lineage>
        <taxon>Eukaryota</taxon>
        <taxon>Fungi</taxon>
        <taxon>Fungi incertae sedis</taxon>
        <taxon>Mucoromycota</taxon>
        <taxon>Mortierellomycotina</taxon>
        <taxon>Mortierellomycetes</taxon>
        <taxon>Mortierellales</taxon>
        <taxon>Mortierellaceae</taxon>
        <taxon>Modicella</taxon>
    </lineage>
</organism>
<keyword evidence="2" id="KW-1185">Reference proteome</keyword>
<dbReference type="AlphaFoldDB" id="A0A9P6IW80"/>
<dbReference type="Proteomes" id="UP000749646">
    <property type="component" value="Unassembled WGS sequence"/>
</dbReference>
<dbReference type="EMBL" id="JAAAHW010007149">
    <property type="protein sequence ID" value="KAF9950746.1"/>
    <property type="molecule type" value="Genomic_DNA"/>
</dbReference>
<feature type="non-terminal residue" evidence="1">
    <location>
        <position position="1"/>
    </location>
</feature>
<evidence type="ECO:0000313" key="1">
    <source>
        <dbReference type="EMBL" id="KAF9950746.1"/>
    </source>
</evidence>
<name>A0A9P6IW80_9FUNG</name>
<accession>A0A9P6IW80</accession>
<evidence type="ECO:0000313" key="2">
    <source>
        <dbReference type="Proteomes" id="UP000749646"/>
    </source>
</evidence>
<proteinExistence type="predicted"/>
<comment type="caution">
    <text evidence="1">The sequence shown here is derived from an EMBL/GenBank/DDBJ whole genome shotgun (WGS) entry which is preliminary data.</text>
</comment>
<reference evidence="1" key="1">
    <citation type="journal article" date="2020" name="Fungal Divers.">
        <title>Resolving the Mortierellaceae phylogeny through synthesis of multi-gene phylogenetics and phylogenomics.</title>
        <authorList>
            <person name="Vandepol N."/>
            <person name="Liber J."/>
            <person name="Desiro A."/>
            <person name="Na H."/>
            <person name="Kennedy M."/>
            <person name="Barry K."/>
            <person name="Grigoriev I.V."/>
            <person name="Miller A.N."/>
            <person name="O'Donnell K."/>
            <person name="Stajich J.E."/>
            <person name="Bonito G."/>
        </authorList>
    </citation>
    <scope>NUCLEOTIDE SEQUENCE</scope>
    <source>
        <strain evidence="1">MES-2147</strain>
    </source>
</reference>